<dbReference type="AlphaFoldDB" id="A0A934QVH6"/>
<feature type="transmembrane region" description="Helical" evidence="1">
    <location>
        <begin position="138"/>
        <end position="163"/>
    </location>
</feature>
<evidence type="ECO:0000313" key="2">
    <source>
        <dbReference type="EMBL" id="MBK1786074.1"/>
    </source>
</evidence>
<feature type="transmembrane region" description="Helical" evidence="1">
    <location>
        <begin position="83"/>
        <end position="101"/>
    </location>
</feature>
<protein>
    <submittedName>
        <fullName evidence="2">Uncharacterized protein</fullName>
    </submittedName>
</protein>
<keyword evidence="1" id="KW-0472">Membrane</keyword>
<proteinExistence type="predicted"/>
<name>A0A934QVH6_9PSEU</name>
<evidence type="ECO:0000256" key="1">
    <source>
        <dbReference type="SAM" id="Phobius"/>
    </source>
</evidence>
<dbReference type="NCBIfam" id="NF038403">
    <property type="entry name" value="perm_prefix_1"/>
    <property type="match status" value="1"/>
</dbReference>
<keyword evidence="1" id="KW-1133">Transmembrane helix</keyword>
<feature type="transmembrane region" description="Helical" evidence="1">
    <location>
        <begin position="169"/>
        <end position="190"/>
    </location>
</feature>
<keyword evidence="3" id="KW-1185">Reference proteome</keyword>
<feature type="transmembrane region" description="Helical" evidence="1">
    <location>
        <begin position="107"/>
        <end position="126"/>
    </location>
</feature>
<keyword evidence="1" id="KW-0812">Transmembrane</keyword>
<evidence type="ECO:0000313" key="3">
    <source>
        <dbReference type="Proteomes" id="UP000635245"/>
    </source>
</evidence>
<dbReference type="Proteomes" id="UP000635245">
    <property type="component" value="Unassembled WGS sequence"/>
</dbReference>
<organism evidence="2 3">
    <name type="scientific">Prauserella cavernicola</name>
    <dbReference type="NCBI Taxonomy" id="2800127"/>
    <lineage>
        <taxon>Bacteria</taxon>
        <taxon>Bacillati</taxon>
        <taxon>Actinomycetota</taxon>
        <taxon>Actinomycetes</taxon>
        <taxon>Pseudonocardiales</taxon>
        <taxon>Pseudonocardiaceae</taxon>
        <taxon>Prauserella</taxon>
    </lineage>
</organism>
<accession>A0A934QVH6</accession>
<dbReference type="InterPro" id="IPR047928">
    <property type="entry name" value="Perm_prefix_1"/>
</dbReference>
<dbReference type="EMBL" id="JAENJH010000003">
    <property type="protein sequence ID" value="MBK1786074.1"/>
    <property type="molecule type" value="Genomic_DNA"/>
</dbReference>
<comment type="caution">
    <text evidence="2">The sequence shown here is derived from an EMBL/GenBank/DDBJ whole genome shotgun (WGS) entry which is preliminary data.</text>
</comment>
<gene>
    <name evidence="2" type="ORF">JHE00_17240</name>
</gene>
<sequence length="202" mass="20512">MSAMPSVEAHAAELAASLHGPEKVRTRLVDEIREGLADTIAAHTREGEPPEGVFERAVREFGTPAELAPSCQRELTVAQTRRTSLTVALAVPVVLAAWSLAWGASAVALAVGIVGVVLALGTLAATGSVARGLPVPGWLPLVAAWSGTIAGVAVVPTTLALALTSAASWPLVLLASVLAVVAHGVVAGSARTCRRCARLTPA</sequence>
<reference evidence="2" key="1">
    <citation type="submission" date="2020-12" db="EMBL/GenBank/DDBJ databases">
        <title>Prauserella sp. ASG 168, a novel actinomycete isolated from cave rock.</title>
        <authorList>
            <person name="Suriyachadkun C."/>
        </authorList>
    </citation>
    <scope>NUCLEOTIDE SEQUENCE</scope>
    <source>
        <strain evidence="2">ASG 168</strain>
    </source>
</reference>